<feature type="compositionally biased region" description="Basic and acidic residues" evidence="1">
    <location>
        <begin position="210"/>
        <end position="245"/>
    </location>
</feature>
<reference evidence="2" key="1">
    <citation type="submission" date="2020-07" db="EMBL/GenBank/DDBJ databases">
        <title>The High-quality genome of the commercially important snow crab, Chionoecetes opilio.</title>
        <authorList>
            <person name="Jeong J.-H."/>
            <person name="Ryu S."/>
        </authorList>
    </citation>
    <scope>NUCLEOTIDE SEQUENCE</scope>
    <source>
        <strain evidence="2">MADBK_172401_WGS</strain>
        <tissue evidence="2">Digestive gland</tissue>
    </source>
</reference>
<dbReference type="AlphaFoldDB" id="A0A8J4XT32"/>
<accession>A0A8J4XT32</accession>
<feature type="compositionally biased region" description="Low complexity" evidence="1">
    <location>
        <begin position="175"/>
        <end position="184"/>
    </location>
</feature>
<evidence type="ECO:0000256" key="1">
    <source>
        <dbReference type="SAM" id="MobiDB-lite"/>
    </source>
</evidence>
<sequence length="274" mass="30158">MMCGQVRHVVERGSLHLYIVASQEIEEGEEVTLALETANSALELVCCLADEHDCRAPPGPPPEHTAPPPALTHKKNGLIVGNKKAFKKQQLQLQLRTSKRTASAEPRLMESVITPLVSPSTPVTTVKQRRASGCGKSPVKSPSTASASSSPEDCNKDTTITTSGPVTPSSAPGNTTPLPDTPRTTLDKQQQQKMTREERKIAAYMKAFERLEKAAQRRQEMDKKKEEDKGKDVREPKEKDKKRCDGDEEDWEKTSSADECARSLAGLDRCRRKG</sequence>
<gene>
    <name evidence="2" type="ORF">GWK47_015735</name>
</gene>
<proteinExistence type="predicted"/>
<dbReference type="Proteomes" id="UP000770661">
    <property type="component" value="Unassembled WGS sequence"/>
</dbReference>
<name>A0A8J4XT32_CHIOP</name>
<organism evidence="2 3">
    <name type="scientific">Chionoecetes opilio</name>
    <name type="common">Atlantic snow crab</name>
    <name type="synonym">Cancer opilio</name>
    <dbReference type="NCBI Taxonomy" id="41210"/>
    <lineage>
        <taxon>Eukaryota</taxon>
        <taxon>Metazoa</taxon>
        <taxon>Ecdysozoa</taxon>
        <taxon>Arthropoda</taxon>
        <taxon>Crustacea</taxon>
        <taxon>Multicrustacea</taxon>
        <taxon>Malacostraca</taxon>
        <taxon>Eumalacostraca</taxon>
        <taxon>Eucarida</taxon>
        <taxon>Decapoda</taxon>
        <taxon>Pleocyemata</taxon>
        <taxon>Brachyura</taxon>
        <taxon>Eubrachyura</taxon>
        <taxon>Majoidea</taxon>
        <taxon>Majidae</taxon>
        <taxon>Chionoecetes</taxon>
    </lineage>
</organism>
<protein>
    <submittedName>
        <fullName evidence="2">Uncharacterized protein</fullName>
    </submittedName>
</protein>
<dbReference type="OrthoDB" id="1928087at2759"/>
<comment type="caution">
    <text evidence="2">The sequence shown here is derived from an EMBL/GenBank/DDBJ whole genome shotgun (WGS) entry which is preliminary data.</text>
</comment>
<feature type="region of interest" description="Disordered" evidence="1">
    <location>
        <begin position="210"/>
        <end position="259"/>
    </location>
</feature>
<feature type="compositionally biased region" description="Polar residues" evidence="1">
    <location>
        <begin position="157"/>
        <end position="174"/>
    </location>
</feature>
<evidence type="ECO:0000313" key="3">
    <source>
        <dbReference type="Proteomes" id="UP000770661"/>
    </source>
</evidence>
<keyword evidence="3" id="KW-1185">Reference proteome</keyword>
<evidence type="ECO:0000313" key="2">
    <source>
        <dbReference type="EMBL" id="KAG0713653.1"/>
    </source>
</evidence>
<feature type="region of interest" description="Disordered" evidence="1">
    <location>
        <begin position="119"/>
        <end position="198"/>
    </location>
</feature>
<dbReference type="EMBL" id="JACEEZ010021238">
    <property type="protein sequence ID" value="KAG0713653.1"/>
    <property type="molecule type" value="Genomic_DNA"/>
</dbReference>
<feature type="compositionally biased region" description="Low complexity" evidence="1">
    <location>
        <begin position="136"/>
        <end position="151"/>
    </location>
</feature>